<dbReference type="Proteomes" id="UP000625711">
    <property type="component" value="Unassembled WGS sequence"/>
</dbReference>
<evidence type="ECO:0000259" key="1">
    <source>
        <dbReference type="Pfam" id="PF11793"/>
    </source>
</evidence>
<dbReference type="EMBL" id="JAACXV010000091">
    <property type="protein sequence ID" value="KAF7283689.1"/>
    <property type="molecule type" value="Genomic_DNA"/>
</dbReference>
<dbReference type="InterPro" id="IPR043003">
    <property type="entry name" value="FANCL_d3_sf"/>
</dbReference>
<protein>
    <recommendedName>
        <fullName evidence="5">RING-type domain-containing protein</fullName>
    </recommendedName>
</protein>
<evidence type="ECO:0000313" key="3">
    <source>
        <dbReference type="EMBL" id="KAF7283689.1"/>
    </source>
</evidence>
<dbReference type="GO" id="GO:0061630">
    <property type="term" value="F:ubiquitin protein ligase activity"/>
    <property type="evidence" value="ECO:0007669"/>
    <property type="project" value="TreeGrafter"/>
</dbReference>
<dbReference type="GO" id="GO:0043240">
    <property type="term" value="C:Fanconi anaemia nuclear complex"/>
    <property type="evidence" value="ECO:0007669"/>
    <property type="project" value="InterPro"/>
</dbReference>
<dbReference type="InterPro" id="IPR026848">
    <property type="entry name" value="Fancl"/>
</dbReference>
<keyword evidence="4" id="KW-1185">Reference proteome</keyword>
<dbReference type="OrthoDB" id="10263265at2759"/>
<dbReference type="PANTHER" id="PTHR13206:SF0">
    <property type="entry name" value="E3 UBIQUITIN-PROTEIN LIGASE FANCL"/>
    <property type="match status" value="1"/>
</dbReference>
<evidence type="ECO:0000259" key="2">
    <source>
        <dbReference type="Pfam" id="PF18891"/>
    </source>
</evidence>
<gene>
    <name evidence="3" type="ORF">GWI33_023185</name>
</gene>
<dbReference type="InterPro" id="IPR044037">
    <property type="entry name" value="FANCL_d3"/>
</dbReference>
<dbReference type="Gene3D" id="3.10.110.20">
    <property type="entry name" value="RWD domain-like"/>
    <property type="match status" value="1"/>
</dbReference>
<proteinExistence type="predicted"/>
<dbReference type="PANTHER" id="PTHR13206">
    <property type="entry name" value="UBIQUITIN LIGASE PROTEIN PHF9 FANCONI ANEMIA GROUP L PROTEIN"/>
    <property type="match status" value="1"/>
</dbReference>
<organism evidence="3 4">
    <name type="scientific">Rhynchophorus ferrugineus</name>
    <name type="common">Red palm weevil</name>
    <name type="synonym">Curculio ferrugineus</name>
    <dbReference type="NCBI Taxonomy" id="354439"/>
    <lineage>
        <taxon>Eukaryota</taxon>
        <taxon>Metazoa</taxon>
        <taxon>Ecdysozoa</taxon>
        <taxon>Arthropoda</taxon>
        <taxon>Hexapoda</taxon>
        <taxon>Insecta</taxon>
        <taxon>Pterygota</taxon>
        <taxon>Neoptera</taxon>
        <taxon>Endopterygota</taxon>
        <taxon>Coleoptera</taxon>
        <taxon>Polyphaga</taxon>
        <taxon>Cucujiformia</taxon>
        <taxon>Curculionidae</taxon>
        <taxon>Dryophthorinae</taxon>
        <taxon>Rhynchophorus</taxon>
    </lineage>
</organism>
<evidence type="ECO:0008006" key="5">
    <source>
        <dbReference type="Google" id="ProtNLM"/>
    </source>
</evidence>
<dbReference type="CDD" id="cd23832">
    <property type="entry name" value="DRWD-C_FANCL"/>
    <property type="match status" value="1"/>
</dbReference>
<dbReference type="InterPro" id="IPR013083">
    <property type="entry name" value="Znf_RING/FYVE/PHD"/>
</dbReference>
<dbReference type="GO" id="GO:0036297">
    <property type="term" value="P:interstrand cross-link repair"/>
    <property type="evidence" value="ECO:0007669"/>
    <property type="project" value="InterPro"/>
</dbReference>
<reference evidence="3" key="1">
    <citation type="submission" date="2020-08" db="EMBL/GenBank/DDBJ databases">
        <title>Genome sequencing and assembly of the red palm weevil Rhynchophorus ferrugineus.</title>
        <authorList>
            <person name="Dias G.B."/>
            <person name="Bergman C.M."/>
            <person name="Manee M."/>
        </authorList>
    </citation>
    <scope>NUCLEOTIDE SEQUENCE</scope>
    <source>
        <strain evidence="3">AA-2017</strain>
        <tissue evidence="3">Whole larva</tissue>
    </source>
</reference>
<feature type="domain" description="FANCL C-terminal" evidence="1">
    <location>
        <begin position="310"/>
        <end position="370"/>
    </location>
</feature>
<dbReference type="Pfam" id="PF11793">
    <property type="entry name" value="FANCL_C"/>
    <property type="match status" value="1"/>
</dbReference>
<dbReference type="Pfam" id="PF18891">
    <property type="entry name" value="FANCL_d3"/>
    <property type="match status" value="1"/>
</dbReference>
<dbReference type="Gene3D" id="3.30.40.10">
    <property type="entry name" value="Zinc/RING finger domain, C3HC4 (zinc finger)"/>
    <property type="match status" value="1"/>
</dbReference>
<dbReference type="AlphaFoldDB" id="A0A834IMA5"/>
<dbReference type="InterPro" id="IPR026850">
    <property type="entry name" value="FANCL_C"/>
</dbReference>
<feature type="domain" description="FANCL UBC-like" evidence="2">
    <location>
        <begin position="199"/>
        <end position="295"/>
    </location>
</feature>
<sequence length="375" mass="43433">MDKTLRLLLKYPLIKENKSNENTISYEGKIFVVNTDYNVSIERSASNTLHLKYLKTVDPIILKEFKDLFVDDPFTDIIELLDKISSHLASKQPVITNKNQCDIYLKVLNEYSEFTKFFLNLHTCSLKEDLSEIFASVLDEKSREHKVIIFVDFSGQSKNLFVLKEFDLPKESQTKFKASDSLTALFDEFLAQLEILQPYFDILDEFDHYCTILDPEKPNRKDSYRRIWLGDNASCIITVSPYSIFRMPDIRFLGPDRLVNPFIQSLNDNISEWNCENGIYQGILKLLGIDDFPKRPYDVKPVDVLVEHGECIICFSLRLNDKLPEIICTNQSCEKPYHNQCLYDWLIALNAKRVFNNITGNCPNCEKTISCPVLG</sequence>
<name>A0A834IMA5_RHYFE</name>
<dbReference type="SMART" id="SM01197">
    <property type="entry name" value="FANCL_C"/>
    <property type="match status" value="1"/>
</dbReference>
<dbReference type="GO" id="GO:0006513">
    <property type="term" value="P:protein monoubiquitination"/>
    <property type="evidence" value="ECO:0007669"/>
    <property type="project" value="TreeGrafter"/>
</dbReference>
<accession>A0A834IMA5</accession>
<evidence type="ECO:0000313" key="4">
    <source>
        <dbReference type="Proteomes" id="UP000625711"/>
    </source>
</evidence>
<comment type="caution">
    <text evidence="3">The sequence shown here is derived from an EMBL/GenBank/DDBJ whole genome shotgun (WGS) entry which is preliminary data.</text>
</comment>